<evidence type="ECO:0000313" key="1">
    <source>
        <dbReference type="EMBL" id="QBK87995.1"/>
    </source>
</evidence>
<reference evidence="1" key="1">
    <citation type="journal article" date="2019" name="MBio">
        <title>Virus Genomes from Deep Sea Sediments Expand the Ocean Megavirome and Support Independent Origins of Viral Gigantism.</title>
        <authorList>
            <person name="Backstrom D."/>
            <person name="Yutin N."/>
            <person name="Jorgensen S.L."/>
            <person name="Dharamshi J."/>
            <person name="Homa F."/>
            <person name="Zaremba-Niedwiedzka K."/>
            <person name="Spang A."/>
            <person name="Wolf Y.I."/>
            <person name="Koonin E.V."/>
            <person name="Ettema T.J."/>
        </authorList>
    </citation>
    <scope>NUCLEOTIDE SEQUENCE</scope>
</reference>
<gene>
    <name evidence="1" type="ORF">LCMAC202_03570</name>
</gene>
<protein>
    <submittedName>
        <fullName evidence="1">Uncharacterized protein</fullName>
    </submittedName>
</protein>
<proteinExistence type="predicted"/>
<accession>A0A481YYT4</accession>
<organism evidence="1">
    <name type="scientific">Marseillevirus LCMAC202</name>
    <dbReference type="NCBI Taxonomy" id="2506606"/>
    <lineage>
        <taxon>Viruses</taxon>
        <taxon>Varidnaviria</taxon>
        <taxon>Bamfordvirae</taxon>
        <taxon>Nucleocytoviricota</taxon>
        <taxon>Megaviricetes</taxon>
        <taxon>Pimascovirales</taxon>
        <taxon>Pimascovirales incertae sedis</taxon>
        <taxon>Marseilleviridae</taxon>
    </lineage>
</organism>
<sequence length="207" mass="24363">MNATPSRFLPTFVLNLDDRTDRLEKIKETMDTYNDYFRWRRIGSPRDEDPILGARNSHFEAIKRGQKVRSNVFLVLEDDAFLIGDPKKIYSYCSALEKYEWDMLLLGYNYYIPNDEITTPRGLINVRLFTGTQAYIVNKKNIEKMLIVNSLDREPVDWSFSSMYLNIFALKEPLFIPDDTYGDISAGEFSDFHQKVCEYTRNKYLVE</sequence>
<name>A0A481YYT4_9VIRU</name>
<dbReference type="EMBL" id="MK500372">
    <property type="protein sequence ID" value="QBK87995.1"/>
    <property type="molecule type" value="Genomic_DNA"/>
</dbReference>